<dbReference type="FunFam" id="2.60.120.1440:FF:000001">
    <property type="entry name" value="Putative anti-sigma factor"/>
    <property type="match status" value="1"/>
</dbReference>
<dbReference type="PIRSF" id="PIRSF018266">
    <property type="entry name" value="FecR"/>
    <property type="match status" value="1"/>
</dbReference>
<evidence type="ECO:0008006" key="5">
    <source>
        <dbReference type="Google" id="ProtNLM"/>
    </source>
</evidence>
<sequence length="384" mass="44230">MTEYFDISIIWKKVHKITSTAEEEELTKWVNENTARKEYFQKKTNFFQYGSSIKPENIDVTKAKRKVSFRIFVIPKLRTFSKVAAVFVGIVAVTFFSQFYHNIESSTVVEEIKPGTAKATLILSDGSSHNLEKPKNKQLEDQGSVIVNKGKEINYKDSSAKNKLQLKKLRTRYNSLIIPRGGEFVLTLSDGTKVWLNSESTLTYPLLFNNNERRVKLIGEAYFEVTHNPDSPFRIEVNSQVVEVLGTSFNVNAYPDKNATYTTLVEGSVKVNINETEESILLNPGFQCQVNKTDNQSAIIQVNVREVIAWKDGSYIFENESLEEIMSILSRWYDFSFSFENQQVCQLNFNGKLKRTEKFEDILTIIENTNEVKFKVEEKQVFIY</sequence>
<dbReference type="PANTHER" id="PTHR30273">
    <property type="entry name" value="PERIPLASMIC SIGNAL SENSOR AND SIGMA FACTOR ACTIVATOR FECR-RELATED"/>
    <property type="match status" value="1"/>
</dbReference>
<dbReference type="InterPro" id="IPR032508">
    <property type="entry name" value="FecR_C"/>
</dbReference>
<gene>
    <name evidence="3" type="ORF">LH29_08365</name>
</gene>
<reference evidence="3 4" key="1">
    <citation type="submission" date="2014-09" db="EMBL/GenBank/DDBJ databases">
        <title>Draft Genome Sequence of Draconibacterium sp. JN14CK-3.</title>
        <authorList>
            <person name="Dong C."/>
            <person name="Lai Q."/>
            <person name="Shao Z."/>
        </authorList>
    </citation>
    <scope>NUCLEOTIDE SEQUENCE [LARGE SCALE GENOMIC DNA]</scope>
    <source>
        <strain evidence="3 4">JN14CK-3</strain>
    </source>
</reference>
<dbReference type="EMBL" id="JRHC01000001">
    <property type="protein sequence ID" value="KJF45373.1"/>
    <property type="molecule type" value="Genomic_DNA"/>
</dbReference>
<dbReference type="PATRIC" id="fig|1544798.3.peg.1681"/>
<dbReference type="STRING" id="1544798.LH29_08365"/>
<dbReference type="Proteomes" id="UP000032544">
    <property type="component" value="Unassembled WGS sequence"/>
</dbReference>
<proteinExistence type="predicted"/>
<dbReference type="InterPro" id="IPR012373">
    <property type="entry name" value="Ferrdict_sens_TM"/>
</dbReference>
<dbReference type="Pfam" id="PF16344">
    <property type="entry name" value="FecR_C"/>
    <property type="match status" value="1"/>
</dbReference>
<evidence type="ECO:0000259" key="2">
    <source>
        <dbReference type="Pfam" id="PF16344"/>
    </source>
</evidence>
<dbReference type="RefSeq" id="WP_045027517.1">
    <property type="nucleotide sequence ID" value="NZ_JRHC01000001.1"/>
</dbReference>
<dbReference type="OrthoDB" id="699645at2"/>
<name>A0A0D8JHP8_9BACT</name>
<evidence type="ECO:0000259" key="1">
    <source>
        <dbReference type="Pfam" id="PF04773"/>
    </source>
</evidence>
<dbReference type="Gene3D" id="2.60.120.1440">
    <property type="match status" value="1"/>
</dbReference>
<protein>
    <recommendedName>
        <fullName evidence="5">Anti-sigma factor</fullName>
    </recommendedName>
</protein>
<organism evidence="3 4">
    <name type="scientific">Draconibacterium sediminis</name>
    <dbReference type="NCBI Taxonomy" id="1544798"/>
    <lineage>
        <taxon>Bacteria</taxon>
        <taxon>Pseudomonadati</taxon>
        <taxon>Bacteroidota</taxon>
        <taxon>Bacteroidia</taxon>
        <taxon>Marinilabiliales</taxon>
        <taxon>Prolixibacteraceae</taxon>
        <taxon>Draconibacterium</taxon>
    </lineage>
</organism>
<evidence type="ECO:0000313" key="4">
    <source>
        <dbReference type="Proteomes" id="UP000032544"/>
    </source>
</evidence>
<dbReference type="GO" id="GO:0016989">
    <property type="term" value="F:sigma factor antagonist activity"/>
    <property type="evidence" value="ECO:0007669"/>
    <property type="project" value="TreeGrafter"/>
</dbReference>
<dbReference type="InterPro" id="IPR006860">
    <property type="entry name" value="FecR"/>
</dbReference>
<dbReference type="Gene3D" id="3.55.50.30">
    <property type="match status" value="1"/>
</dbReference>
<dbReference type="Pfam" id="PF04773">
    <property type="entry name" value="FecR"/>
    <property type="match status" value="1"/>
</dbReference>
<feature type="domain" description="Protein FecR C-terminal" evidence="2">
    <location>
        <begin position="315"/>
        <end position="383"/>
    </location>
</feature>
<dbReference type="AlphaFoldDB" id="A0A0D8JHP8"/>
<comment type="caution">
    <text evidence="3">The sequence shown here is derived from an EMBL/GenBank/DDBJ whole genome shotgun (WGS) entry which is preliminary data.</text>
</comment>
<accession>A0A0D8JHP8</accession>
<keyword evidence="4" id="KW-1185">Reference proteome</keyword>
<dbReference type="PANTHER" id="PTHR30273:SF2">
    <property type="entry name" value="PROTEIN FECR"/>
    <property type="match status" value="1"/>
</dbReference>
<evidence type="ECO:0000313" key="3">
    <source>
        <dbReference type="EMBL" id="KJF45373.1"/>
    </source>
</evidence>
<feature type="domain" description="FecR protein" evidence="1">
    <location>
        <begin position="181"/>
        <end position="270"/>
    </location>
</feature>